<dbReference type="CDD" id="cd04496">
    <property type="entry name" value="SSB_OBF"/>
    <property type="match status" value="1"/>
</dbReference>
<gene>
    <name evidence="3" type="ORF">BO80DRAFT_404317</name>
</gene>
<dbReference type="GO" id="GO:0006264">
    <property type="term" value="P:mitochondrial DNA replication"/>
    <property type="evidence" value="ECO:0007669"/>
    <property type="project" value="TreeGrafter"/>
</dbReference>
<dbReference type="InterPro" id="IPR011344">
    <property type="entry name" value="ssDNA-bd"/>
</dbReference>
<keyword evidence="4" id="KW-1185">Reference proteome</keyword>
<dbReference type="PANTHER" id="PTHR10302">
    <property type="entry name" value="SINGLE-STRANDED DNA-BINDING PROTEIN"/>
    <property type="match status" value="1"/>
</dbReference>
<accession>A0A395H2L1</accession>
<evidence type="ECO:0000313" key="4">
    <source>
        <dbReference type="Proteomes" id="UP000249402"/>
    </source>
</evidence>
<dbReference type="STRING" id="1448316.A0A395H2L1"/>
<dbReference type="Pfam" id="PF00436">
    <property type="entry name" value="SSB"/>
    <property type="match status" value="1"/>
</dbReference>
<dbReference type="GO" id="GO:0003697">
    <property type="term" value="F:single-stranded DNA binding"/>
    <property type="evidence" value="ECO:0007669"/>
    <property type="project" value="InterPro"/>
</dbReference>
<proteinExistence type="predicted"/>
<keyword evidence="1 2" id="KW-0238">DNA-binding</keyword>
<dbReference type="RefSeq" id="XP_025576454.1">
    <property type="nucleotide sequence ID" value="XM_025717676.1"/>
</dbReference>
<sequence length="149" mass="16006">MSSFASSLRPTLRAASGAALSARSFSSSSSRSVARLLLTGRLAAQPELHATASGQEVVKYTIASNHGPSSKRQTSWFRVSAFVDGSQREFITGLQQGTLLFVEGDASIRQWEDADGKRQSTLSVVQRAVEVLKRPYNPEASSESASDIN</sequence>
<dbReference type="GeneID" id="37222541"/>
<name>A0A395H2L1_9EURO</name>
<evidence type="ECO:0000256" key="2">
    <source>
        <dbReference type="PROSITE-ProRule" id="PRU00252"/>
    </source>
</evidence>
<protein>
    <submittedName>
        <fullName evidence="3">Nucleic acid-binding protein</fullName>
    </submittedName>
</protein>
<evidence type="ECO:0000313" key="3">
    <source>
        <dbReference type="EMBL" id="RAL02127.1"/>
    </source>
</evidence>
<dbReference type="AlphaFoldDB" id="A0A395H2L1"/>
<dbReference type="PANTHER" id="PTHR10302:SF0">
    <property type="entry name" value="SINGLE-STRANDED DNA-BINDING PROTEIN, MITOCHONDRIAL"/>
    <property type="match status" value="1"/>
</dbReference>
<dbReference type="NCBIfam" id="TIGR00621">
    <property type="entry name" value="ssb"/>
    <property type="match status" value="1"/>
</dbReference>
<reference evidence="3 4" key="1">
    <citation type="submission" date="2018-02" db="EMBL/GenBank/DDBJ databases">
        <title>The genomes of Aspergillus section Nigri reveals drivers in fungal speciation.</title>
        <authorList>
            <consortium name="DOE Joint Genome Institute"/>
            <person name="Vesth T.C."/>
            <person name="Nybo J."/>
            <person name="Theobald S."/>
            <person name="Brandl J."/>
            <person name="Frisvad J.C."/>
            <person name="Nielsen K.F."/>
            <person name="Lyhne E.K."/>
            <person name="Kogle M.E."/>
            <person name="Kuo A."/>
            <person name="Riley R."/>
            <person name="Clum A."/>
            <person name="Nolan M."/>
            <person name="Lipzen A."/>
            <person name="Salamov A."/>
            <person name="Henrissat B."/>
            <person name="Wiebenga A."/>
            <person name="De vries R.P."/>
            <person name="Grigoriev I.V."/>
            <person name="Mortensen U.H."/>
            <person name="Andersen M.R."/>
            <person name="Baker S.E."/>
        </authorList>
    </citation>
    <scope>NUCLEOTIDE SEQUENCE [LARGE SCALE GENOMIC DNA]</scope>
    <source>
        <strain evidence="3 4">CBS 121593</strain>
    </source>
</reference>
<dbReference type="EMBL" id="KZ824432">
    <property type="protein sequence ID" value="RAL02127.1"/>
    <property type="molecule type" value="Genomic_DNA"/>
</dbReference>
<dbReference type="InterPro" id="IPR000424">
    <property type="entry name" value="Primosome_PriB/ssb"/>
</dbReference>
<evidence type="ECO:0000256" key="1">
    <source>
        <dbReference type="ARBA" id="ARBA00023125"/>
    </source>
</evidence>
<dbReference type="VEuPathDB" id="FungiDB:BO80DRAFT_404317"/>
<dbReference type="Gene3D" id="2.40.50.140">
    <property type="entry name" value="Nucleic acid-binding proteins"/>
    <property type="match status" value="1"/>
</dbReference>
<organism evidence="3 4">
    <name type="scientific">Aspergillus ibericus CBS 121593</name>
    <dbReference type="NCBI Taxonomy" id="1448316"/>
    <lineage>
        <taxon>Eukaryota</taxon>
        <taxon>Fungi</taxon>
        <taxon>Dikarya</taxon>
        <taxon>Ascomycota</taxon>
        <taxon>Pezizomycotina</taxon>
        <taxon>Eurotiomycetes</taxon>
        <taxon>Eurotiomycetidae</taxon>
        <taxon>Eurotiales</taxon>
        <taxon>Aspergillaceae</taxon>
        <taxon>Aspergillus</taxon>
        <taxon>Aspergillus subgen. Circumdati</taxon>
    </lineage>
</organism>
<dbReference type="Proteomes" id="UP000249402">
    <property type="component" value="Unassembled WGS sequence"/>
</dbReference>
<dbReference type="GO" id="GO:0042645">
    <property type="term" value="C:mitochondrial nucleoid"/>
    <property type="evidence" value="ECO:0007669"/>
    <property type="project" value="TreeGrafter"/>
</dbReference>
<dbReference type="OrthoDB" id="1078367at2759"/>
<dbReference type="PROSITE" id="PS50935">
    <property type="entry name" value="SSB"/>
    <property type="match status" value="1"/>
</dbReference>
<dbReference type="InterPro" id="IPR012340">
    <property type="entry name" value="NA-bd_OB-fold"/>
</dbReference>
<dbReference type="SUPFAM" id="SSF50249">
    <property type="entry name" value="Nucleic acid-binding proteins"/>
    <property type="match status" value="1"/>
</dbReference>